<reference evidence="2 3" key="1">
    <citation type="journal article" date="2023" name="Plants (Basel)">
        <title>Bridging the Gap: Combining Genomics and Transcriptomics Approaches to Understand Stylosanthes scabra, an Orphan Legume from the Brazilian Caatinga.</title>
        <authorList>
            <person name="Ferreira-Neto J.R.C."/>
            <person name="da Silva M.D."/>
            <person name="Binneck E."/>
            <person name="de Melo N.F."/>
            <person name="da Silva R.H."/>
            <person name="de Melo A.L.T.M."/>
            <person name="Pandolfi V."/>
            <person name="Bustamante F.O."/>
            <person name="Brasileiro-Vidal A.C."/>
            <person name="Benko-Iseppon A.M."/>
        </authorList>
    </citation>
    <scope>NUCLEOTIDE SEQUENCE [LARGE SCALE GENOMIC DNA]</scope>
    <source>
        <tissue evidence="2">Leaves</tissue>
    </source>
</reference>
<gene>
    <name evidence="2" type="ORF">PIB30_029908</name>
</gene>
<keyword evidence="3" id="KW-1185">Reference proteome</keyword>
<proteinExistence type="predicted"/>
<name>A0ABU6SC90_9FABA</name>
<organism evidence="2 3">
    <name type="scientific">Stylosanthes scabra</name>
    <dbReference type="NCBI Taxonomy" id="79078"/>
    <lineage>
        <taxon>Eukaryota</taxon>
        <taxon>Viridiplantae</taxon>
        <taxon>Streptophyta</taxon>
        <taxon>Embryophyta</taxon>
        <taxon>Tracheophyta</taxon>
        <taxon>Spermatophyta</taxon>
        <taxon>Magnoliopsida</taxon>
        <taxon>eudicotyledons</taxon>
        <taxon>Gunneridae</taxon>
        <taxon>Pentapetalae</taxon>
        <taxon>rosids</taxon>
        <taxon>fabids</taxon>
        <taxon>Fabales</taxon>
        <taxon>Fabaceae</taxon>
        <taxon>Papilionoideae</taxon>
        <taxon>50 kb inversion clade</taxon>
        <taxon>dalbergioids sensu lato</taxon>
        <taxon>Dalbergieae</taxon>
        <taxon>Pterocarpus clade</taxon>
        <taxon>Stylosanthes</taxon>
    </lineage>
</organism>
<protein>
    <submittedName>
        <fullName evidence="2">Uncharacterized protein</fullName>
    </submittedName>
</protein>
<evidence type="ECO:0000313" key="2">
    <source>
        <dbReference type="EMBL" id="MED6133625.1"/>
    </source>
</evidence>
<feature type="region of interest" description="Disordered" evidence="1">
    <location>
        <begin position="1"/>
        <end position="35"/>
    </location>
</feature>
<accession>A0ABU6SC90</accession>
<evidence type="ECO:0000256" key="1">
    <source>
        <dbReference type="SAM" id="MobiDB-lite"/>
    </source>
</evidence>
<evidence type="ECO:0000313" key="3">
    <source>
        <dbReference type="Proteomes" id="UP001341840"/>
    </source>
</evidence>
<dbReference type="Proteomes" id="UP001341840">
    <property type="component" value="Unassembled WGS sequence"/>
</dbReference>
<sequence>MALAVVDSPTLTRQDLRTPPPSPSRQRHPRRRCESRTHSLLLLARYCKLASASRTAPPPAISDSAVLVAAVVPPLLHSDILIHCRLDHLEGIKQQENQRELANNLKASILV</sequence>
<comment type="caution">
    <text evidence="2">The sequence shown here is derived from an EMBL/GenBank/DDBJ whole genome shotgun (WGS) entry which is preliminary data.</text>
</comment>
<dbReference type="EMBL" id="JASCZI010060538">
    <property type="protein sequence ID" value="MED6133625.1"/>
    <property type="molecule type" value="Genomic_DNA"/>
</dbReference>